<evidence type="ECO:0008006" key="3">
    <source>
        <dbReference type="Google" id="ProtNLM"/>
    </source>
</evidence>
<gene>
    <name evidence="1" type="ORF">AMD00_07810</name>
</gene>
<evidence type="ECO:0000313" key="2">
    <source>
        <dbReference type="Proteomes" id="UP000036867"/>
    </source>
</evidence>
<comment type="caution">
    <text evidence="1">The sequence shown here is derived from an EMBL/GenBank/DDBJ whole genome shotgun (WGS) entry which is preliminary data.</text>
</comment>
<dbReference type="Pfam" id="PF13797">
    <property type="entry name" value="Post_transc_reg"/>
    <property type="match status" value="1"/>
</dbReference>
<keyword evidence="2" id="KW-1185">Reference proteome</keyword>
<dbReference type="STRING" id="263475.AMD00_07810"/>
<proteinExistence type="predicted"/>
<name>A0A0M0LMM5_9BACL</name>
<dbReference type="OrthoDB" id="2990595at2"/>
<sequence>MAIEYEALFQKFLPALISKRNEFIMQGYKTVTVEDIWDVCVKKKWRKRNVQTLRPYEMVEDLFSLSTAQYMTYTQIKESKTSNWFSELNQDELQLLLHGNGSEEP</sequence>
<dbReference type="InterPro" id="IPR025716">
    <property type="entry name" value="Post-transcriptional_regulator"/>
</dbReference>
<organism evidence="1 2">
    <name type="scientific">Viridibacillus arvi</name>
    <dbReference type="NCBI Taxonomy" id="263475"/>
    <lineage>
        <taxon>Bacteria</taxon>
        <taxon>Bacillati</taxon>
        <taxon>Bacillota</taxon>
        <taxon>Bacilli</taxon>
        <taxon>Bacillales</taxon>
        <taxon>Caryophanaceae</taxon>
        <taxon>Viridibacillus</taxon>
    </lineage>
</organism>
<accession>A0A0M0LMM5</accession>
<evidence type="ECO:0000313" key="1">
    <source>
        <dbReference type="EMBL" id="KOO52299.1"/>
    </source>
</evidence>
<dbReference type="AlphaFoldDB" id="A0A0M0LMM5"/>
<protein>
    <recommendedName>
        <fullName evidence="3">Post-transcriptional regulator</fullName>
    </recommendedName>
</protein>
<dbReference type="EMBL" id="LILB01000001">
    <property type="protein sequence ID" value="KOO52299.1"/>
    <property type="molecule type" value="Genomic_DNA"/>
</dbReference>
<reference evidence="2" key="1">
    <citation type="submission" date="2015-08" db="EMBL/GenBank/DDBJ databases">
        <title>Fjat-10028 dsm 16317.</title>
        <authorList>
            <person name="Liu B."/>
            <person name="Wang J."/>
            <person name="Zhu Y."/>
            <person name="Liu G."/>
            <person name="Chen Q."/>
            <person name="Chen Z."/>
            <person name="Lan J."/>
            <person name="Che J."/>
            <person name="Ge C."/>
            <person name="Shi H."/>
            <person name="Pan Z."/>
            <person name="Liu X."/>
        </authorList>
    </citation>
    <scope>NUCLEOTIDE SEQUENCE [LARGE SCALE GENOMIC DNA]</scope>
    <source>
        <strain evidence="2">DSM 16317</strain>
    </source>
</reference>
<dbReference type="Proteomes" id="UP000036867">
    <property type="component" value="Unassembled WGS sequence"/>
</dbReference>